<dbReference type="AlphaFoldDB" id="A0A565CD14"/>
<protein>
    <submittedName>
        <fullName evidence="2">Uncharacterized protein</fullName>
    </submittedName>
</protein>
<evidence type="ECO:0000313" key="3">
    <source>
        <dbReference type="Proteomes" id="UP000489600"/>
    </source>
</evidence>
<reference evidence="2" key="1">
    <citation type="submission" date="2019-07" db="EMBL/GenBank/DDBJ databases">
        <authorList>
            <person name="Dittberner H."/>
        </authorList>
    </citation>
    <scope>NUCLEOTIDE SEQUENCE [LARGE SCALE GENOMIC DNA]</scope>
</reference>
<evidence type="ECO:0000256" key="1">
    <source>
        <dbReference type="SAM" id="MobiDB-lite"/>
    </source>
</evidence>
<comment type="caution">
    <text evidence="2">The sequence shown here is derived from an EMBL/GenBank/DDBJ whole genome shotgun (WGS) entry which is preliminary data.</text>
</comment>
<accession>A0A565CD14</accession>
<feature type="region of interest" description="Disordered" evidence="1">
    <location>
        <begin position="88"/>
        <end position="133"/>
    </location>
</feature>
<proteinExistence type="predicted"/>
<feature type="compositionally biased region" description="Basic and acidic residues" evidence="1">
    <location>
        <begin position="116"/>
        <end position="126"/>
    </location>
</feature>
<name>A0A565CD14_9BRAS</name>
<gene>
    <name evidence="2" type="ORF">ANE_LOCUS21940</name>
</gene>
<dbReference type="Proteomes" id="UP000489600">
    <property type="component" value="Unassembled WGS sequence"/>
</dbReference>
<organism evidence="2 3">
    <name type="scientific">Arabis nemorensis</name>
    <dbReference type="NCBI Taxonomy" id="586526"/>
    <lineage>
        <taxon>Eukaryota</taxon>
        <taxon>Viridiplantae</taxon>
        <taxon>Streptophyta</taxon>
        <taxon>Embryophyta</taxon>
        <taxon>Tracheophyta</taxon>
        <taxon>Spermatophyta</taxon>
        <taxon>Magnoliopsida</taxon>
        <taxon>eudicotyledons</taxon>
        <taxon>Gunneridae</taxon>
        <taxon>Pentapetalae</taxon>
        <taxon>rosids</taxon>
        <taxon>malvids</taxon>
        <taxon>Brassicales</taxon>
        <taxon>Brassicaceae</taxon>
        <taxon>Arabideae</taxon>
        <taxon>Arabis</taxon>
    </lineage>
</organism>
<sequence>MILSLNRQRQETRRLRDVPEESERITAVQGLRRNVGATAGPEEFHRASPLEREQARAAGVSHFGSNGCLIPQVEFVDPVGNRLGLQDAKTHSTARVRKTGLDQRSGNDSSGGCCISKDKEEKETRRKGNKGSI</sequence>
<feature type="compositionally biased region" description="Basic and acidic residues" evidence="1">
    <location>
        <begin position="42"/>
        <end position="55"/>
    </location>
</feature>
<dbReference type="EMBL" id="CABITT030000007">
    <property type="protein sequence ID" value="VVB11496.1"/>
    <property type="molecule type" value="Genomic_DNA"/>
</dbReference>
<keyword evidence="3" id="KW-1185">Reference proteome</keyword>
<feature type="region of interest" description="Disordered" evidence="1">
    <location>
        <begin position="33"/>
        <end position="57"/>
    </location>
</feature>
<evidence type="ECO:0000313" key="2">
    <source>
        <dbReference type="EMBL" id="VVB11496.1"/>
    </source>
</evidence>